<dbReference type="InterPro" id="IPR050219">
    <property type="entry name" value="DnaG_primase"/>
</dbReference>
<dbReference type="GO" id="GO:0006269">
    <property type="term" value="P:DNA replication, synthesis of primer"/>
    <property type="evidence" value="ECO:0007669"/>
    <property type="project" value="UniProtKB-UniRule"/>
</dbReference>
<dbReference type="PANTHER" id="PTHR30313:SF2">
    <property type="entry name" value="DNA PRIMASE"/>
    <property type="match status" value="1"/>
</dbReference>
<keyword evidence="8 12" id="KW-0862">Zinc</keyword>
<dbReference type="Pfam" id="PF01807">
    <property type="entry name" value="Zn_ribbon_DnaG"/>
    <property type="match status" value="1"/>
</dbReference>
<keyword evidence="7 12" id="KW-0863">Zinc-finger</keyword>
<comment type="function">
    <text evidence="12">RNA polymerase that catalyzes the synthesis of short RNA molecules used as primers for DNA polymerase during DNA replication.</text>
</comment>
<dbReference type="EC" id="2.7.7.101" evidence="12"/>
<comment type="cofactor">
    <cofactor evidence="12">
        <name>Zn(2+)</name>
        <dbReference type="ChEBI" id="CHEBI:29105"/>
    </cofactor>
    <text evidence="12">Binds 1 zinc ion per monomer.</text>
</comment>
<dbReference type="EMBL" id="JYFQ01000187">
    <property type="protein sequence ID" value="KKZ10340.1"/>
    <property type="molecule type" value="Genomic_DNA"/>
</dbReference>
<comment type="subunit">
    <text evidence="12">Monomer. Interacts with DnaB.</text>
</comment>
<dbReference type="AlphaFoldDB" id="A0A0G8ARU1"/>
<dbReference type="GO" id="GO:0005737">
    <property type="term" value="C:cytoplasm"/>
    <property type="evidence" value="ECO:0007669"/>
    <property type="project" value="TreeGrafter"/>
</dbReference>
<dbReference type="GO" id="GO:0003677">
    <property type="term" value="F:DNA binding"/>
    <property type="evidence" value="ECO:0007669"/>
    <property type="project" value="UniProtKB-KW"/>
</dbReference>
<keyword evidence="3 12" id="KW-0808">Transferase</keyword>
<dbReference type="PATRIC" id="fig|1608419.3.peg.986"/>
<dbReference type="HAMAP" id="MF_00974">
    <property type="entry name" value="DNA_primase_DnaG"/>
    <property type="match status" value="1"/>
</dbReference>
<dbReference type="Pfam" id="PF10410">
    <property type="entry name" value="DnaB_bind"/>
    <property type="match status" value="1"/>
</dbReference>
<dbReference type="STRING" id="431041.FLM9_601"/>
<reference evidence="14 15" key="2">
    <citation type="submission" date="2015-05" db="EMBL/GenBank/DDBJ databases">
        <title>Lifestyle Evolution in Cyanobacterial Symbionts of Sponges.</title>
        <authorList>
            <person name="Burgsdorf I."/>
            <person name="Slaby B.M."/>
            <person name="Handley K.M."/>
            <person name="Haber M."/>
            <person name="Blom J."/>
            <person name="Marshall C.W."/>
            <person name="Gilbert J.A."/>
            <person name="Hentschel U."/>
            <person name="Steindler L."/>
        </authorList>
    </citation>
    <scope>NUCLEOTIDE SEQUENCE [LARGE SCALE GENOMIC DNA]</scope>
    <source>
        <strain evidence="14">15L</strain>
    </source>
</reference>
<feature type="domain" description="Toprim" evidence="13">
    <location>
        <begin position="264"/>
        <end position="349"/>
    </location>
</feature>
<dbReference type="GO" id="GO:0000428">
    <property type="term" value="C:DNA-directed RNA polymerase complex"/>
    <property type="evidence" value="ECO:0007669"/>
    <property type="project" value="UniProtKB-KW"/>
</dbReference>
<evidence type="ECO:0000256" key="8">
    <source>
        <dbReference type="ARBA" id="ARBA00022833"/>
    </source>
</evidence>
<reference evidence="14 15" key="1">
    <citation type="submission" date="2015-02" db="EMBL/GenBank/DDBJ databases">
        <authorList>
            <person name="Slaby B."/>
            <person name="Hentschel U."/>
        </authorList>
    </citation>
    <scope>NUCLEOTIDE SEQUENCE [LARGE SCALE GENOMIC DNA]</scope>
    <source>
        <strain evidence="14">15L</strain>
    </source>
</reference>
<dbReference type="InterPro" id="IPR030846">
    <property type="entry name" value="DnaG_bac"/>
</dbReference>
<dbReference type="Proteomes" id="UP000035037">
    <property type="component" value="Unassembled WGS sequence"/>
</dbReference>
<proteinExistence type="inferred from homology"/>
<dbReference type="FunFam" id="3.90.980.10:FF:000001">
    <property type="entry name" value="DNA primase"/>
    <property type="match status" value="1"/>
</dbReference>
<dbReference type="CDD" id="cd03364">
    <property type="entry name" value="TOPRIM_DnaG_primases"/>
    <property type="match status" value="1"/>
</dbReference>
<evidence type="ECO:0000256" key="5">
    <source>
        <dbReference type="ARBA" id="ARBA00022705"/>
    </source>
</evidence>
<dbReference type="InterPro" id="IPR002694">
    <property type="entry name" value="Znf_CHC2"/>
</dbReference>
<dbReference type="InterPro" id="IPR036977">
    <property type="entry name" value="DNA_primase_Znf_CHC2"/>
</dbReference>
<accession>A0A0G8ARU1</accession>
<dbReference type="SMART" id="SM00400">
    <property type="entry name" value="ZnF_CHCC"/>
    <property type="match status" value="1"/>
</dbReference>
<evidence type="ECO:0000256" key="1">
    <source>
        <dbReference type="ARBA" id="ARBA00022478"/>
    </source>
</evidence>
<keyword evidence="6 12" id="KW-0479">Metal-binding</keyword>
<name>A0A0G8ARU1_9SYNE</name>
<comment type="catalytic activity">
    <reaction evidence="12">
        <text>ssDNA + n NTP = ssDNA/pppN(pN)n-1 hybrid + (n-1) diphosphate.</text>
        <dbReference type="EC" id="2.7.7.101"/>
    </reaction>
</comment>
<evidence type="ECO:0000256" key="2">
    <source>
        <dbReference type="ARBA" id="ARBA00022515"/>
    </source>
</evidence>
<evidence type="ECO:0000256" key="7">
    <source>
        <dbReference type="ARBA" id="ARBA00022771"/>
    </source>
</evidence>
<evidence type="ECO:0000256" key="10">
    <source>
        <dbReference type="ARBA" id="ARBA00023125"/>
    </source>
</evidence>
<keyword evidence="2 12" id="KW-0639">Primosome</keyword>
<comment type="domain">
    <text evidence="12">Contains an N-terminal zinc-binding domain, a central core domain that contains the primase activity, and a C-terminal DnaB-binding domain.</text>
</comment>
<dbReference type="InterPro" id="IPR006171">
    <property type="entry name" value="TOPRIM_dom"/>
</dbReference>
<dbReference type="InterPro" id="IPR034151">
    <property type="entry name" value="TOPRIM_DnaG_bac"/>
</dbReference>
<dbReference type="GO" id="GO:0003899">
    <property type="term" value="F:DNA-directed RNA polymerase activity"/>
    <property type="evidence" value="ECO:0007669"/>
    <property type="project" value="UniProtKB-UniRule"/>
</dbReference>
<dbReference type="SUPFAM" id="SSF56731">
    <property type="entry name" value="DNA primase core"/>
    <property type="match status" value="1"/>
</dbReference>
<dbReference type="SUPFAM" id="SSF57783">
    <property type="entry name" value="Zinc beta-ribbon"/>
    <property type="match status" value="1"/>
</dbReference>
<dbReference type="FunFam" id="3.90.580.10:FF:000001">
    <property type="entry name" value="DNA primase"/>
    <property type="match status" value="1"/>
</dbReference>
<evidence type="ECO:0000256" key="3">
    <source>
        <dbReference type="ARBA" id="ARBA00022679"/>
    </source>
</evidence>
<keyword evidence="1 12" id="KW-0240">DNA-directed RNA polymerase</keyword>
<dbReference type="InterPro" id="IPR013264">
    <property type="entry name" value="DNAG_N"/>
</dbReference>
<dbReference type="InterPro" id="IPR019475">
    <property type="entry name" value="DNA_primase_DnaB-bd"/>
</dbReference>
<dbReference type="Gene3D" id="3.90.980.10">
    <property type="entry name" value="DNA primase, catalytic core, N-terminal domain"/>
    <property type="match status" value="1"/>
</dbReference>
<comment type="similarity">
    <text evidence="12">Belongs to the DnaG primase family.</text>
</comment>
<keyword evidence="5 12" id="KW-0235">DNA replication</keyword>
<dbReference type="Pfam" id="PF13155">
    <property type="entry name" value="Toprim_2"/>
    <property type="match status" value="1"/>
</dbReference>
<evidence type="ECO:0000256" key="9">
    <source>
        <dbReference type="ARBA" id="ARBA00022842"/>
    </source>
</evidence>
<dbReference type="InterPro" id="IPR037068">
    <property type="entry name" value="DNA_primase_core_N_sf"/>
</dbReference>
<keyword evidence="11 12" id="KW-0804">Transcription</keyword>
<dbReference type="InterPro" id="IPR006295">
    <property type="entry name" value="DNA_primase_DnaG"/>
</dbReference>
<dbReference type="GO" id="GO:0008270">
    <property type="term" value="F:zinc ion binding"/>
    <property type="evidence" value="ECO:0007669"/>
    <property type="project" value="UniProtKB-UniRule"/>
</dbReference>
<dbReference type="PANTHER" id="PTHR30313">
    <property type="entry name" value="DNA PRIMASE"/>
    <property type="match status" value="1"/>
</dbReference>
<evidence type="ECO:0000313" key="15">
    <source>
        <dbReference type="Proteomes" id="UP000035037"/>
    </source>
</evidence>
<evidence type="ECO:0000256" key="11">
    <source>
        <dbReference type="ARBA" id="ARBA00023163"/>
    </source>
</evidence>
<keyword evidence="10 12" id="KW-0238">DNA-binding</keyword>
<comment type="caution">
    <text evidence="14">The sequence shown here is derived from an EMBL/GenBank/DDBJ whole genome shotgun (WGS) entry which is preliminary data.</text>
</comment>
<dbReference type="GO" id="GO:1990077">
    <property type="term" value="C:primosome complex"/>
    <property type="evidence" value="ECO:0007669"/>
    <property type="project" value="UniProtKB-KW"/>
</dbReference>
<dbReference type="Gene3D" id="3.40.1360.10">
    <property type="match status" value="1"/>
</dbReference>
<evidence type="ECO:0000256" key="4">
    <source>
        <dbReference type="ARBA" id="ARBA00022695"/>
    </source>
</evidence>
<dbReference type="FunFam" id="3.40.1360.10:FF:000002">
    <property type="entry name" value="DNA primase"/>
    <property type="match status" value="1"/>
</dbReference>
<sequence length="706" mass="78363">MMSPQLHPSTIAAVKERADIVDVVSEHVVLKKRGREFVGLCPFHEDKSPSMTVSPAKQIYHCFSCGAGGHGIKFLMELQQSNFTEVVLQLAQRYQVPVQTLSGGQQDRLRQKLSHQESLYRVLALAAGWFQTNLQQAGGQAALAYLKQRGLSGAAMEQFQLGYAPDSWDALLRHLGQVEGVTALQLEAAGLAVPRQGGEGHYDRFRQRLMIPIRDKQGRVVGFGGRSLDGREPKYLNSPETAVFEKGKILFGLDMAVNAIHKADLAVVVEGYFDVIALHSAGVRNSVAALGTALSSWQIKQLCRASTGKRIVLNFDGDQAGARATQRAIQEVEQLALQGQLELRVLSLPPGQDPDDYLRQHGSQAYGQYLAIAPLWLDWQIEEELRDCDLSRADHFQRARRSMVELLGKLPPTAVRSRYIHQMAERLARGQARLVLDLEADLRQQVQGQRWHGRSSRHAPPGEVSARATAESRILQLYLLCPAHRPAIRRVLHQRNWDGFTIATHRRLWAAITTVEHQHLTPMEGQWSQASSGPATYPEPIAQALTSLDLPPLLMAHLSAEDTIDLQPRLTALLQPSETAQVDLIQPLLTLRDAAAKLERQRSERRGRHLLAAWSNESIITPEHCIATLLEQESATAPETSDDPKAAAADKIQALYVQGNREALRLQELYYIERRNLSTLDKERCGALENQNPLSGDSKHGTTGNG</sequence>
<dbReference type="SMART" id="SM00493">
    <property type="entry name" value="TOPRIM"/>
    <property type="match status" value="1"/>
</dbReference>
<evidence type="ECO:0000256" key="12">
    <source>
        <dbReference type="HAMAP-Rule" id="MF_00974"/>
    </source>
</evidence>
<keyword evidence="9" id="KW-0460">Magnesium</keyword>
<protein>
    <recommendedName>
        <fullName evidence="12">DNA primase</fullName>
        <ecNumber evidence="12">2.7.7.101</ecNumber>
    </recommendedName>
</protein>
<evidence type="ECO:0000256" key="6">
    <source>
        <dbReference type="ARBA" id="ARBA00022723"/>
    </source>
</evidence>
<feature type="zinc finger region" description="CHC2-type" evidence="12">
    <location>
        <begin position="41"/>
        <end position="65"/>
    </location>
</feature>
<organism evidence="14 15">
    <name type="scientific">Candidatus Synechococcus spongiarum 15L</name>
    <dbReference type="NCBI Taxonomy" id="1608419"/>
    <lineage>
        <taxon>Bacteria</taxon>
        <taxon>Bacillati</taxon>
        <taxon>Cyanobacteriota</taxon>
        <taxon>Cyanophyceae</taxon>
        <taxon>Synechococcales</taxon>
        <taxon>Synechococcaceae</taxon>
        <taxon>Synechococcus</taxon>
    </lineage>
</organism>
<dbReference type="PROSITE" id="PS50880">
    <property type="entry name" value="TOPRIM"/>
    <property type="match status" value="1"/>
</dbReference>
<dbReference type="NCBIfam" id="TIGR01391">
    <property type="entry name" value="dnaG"/>
    <property type="match status" value="1"/>
</dbReference>
<gene>
    <name evidence="12" type="primary">dnaG</name>
    <name evidence="14" type="ORF">TQ37_08865</name>
</gene>
<dbReference type="Gene3D" id="3.90.580.10">
    <property type="entry name" value="Zinc finger, CHC2-type domain"/>
    <property type="match status" value="1"/>
</dbReference>
<evidence type="ECO:0000259" key="13">
    <source>
        <dbReference type="PROSITE" id="PS50880"/>
    </source>
</evidence>
<dbReference type="Pfam" id="PF08275">
    <property type="entry name" value="DNAG_N"/>
    <property type="match status" value="1"/>
</dbReference>
<keyword evidence="4 12" id="KW-0548">Nucleotidyltransferase</keyword>
<evidence type="ECO:0000313" key="14">
    <source>
        <dbReference type="EMBL" id="KKZ10340.1"/>
    </source>
</evidence>